<dbReference type="Pfam" id="PF00005">
    <property type="entry name" value="ABC_tran"/>
    <property type="match status" value="1"/>
</dbReference>
<evidence type="ECO:0000313" key="9">
    <source>
        <dbReference type="EMBL" id="MCW1930861.1"/>
    </source>
</evidence>
<keyword evidence="5 9" id="KW-0067">ATP-binding</keyword>
<evidence type="ECO:0000256" key="4">
    <source>
        <dbReference type="ARBA" id="ARBA00022741"/>
    </source>
</evidence>
<keyword evidence="1" id="KW-0813">Transport</keyword>
<evidence type="ECO:0000256" key="7">
    <source>
        <dbReference type="ARBA" id="ARBA00023136"/>
    </source>
</evidence>
<evidence type="ECO:0000256" key="2">
    <source>
        <dbReference type="ARBA" id="ARBA00022475"/>
    </source>
</evidence>
<keyword evidence="3" id="KW-0997">Cell inner membrane</keyword>
<keyword evidence="7" id="KW-0472">Membrane</keyword>
<dbReference type="PANTHER" id="PTHR42781:SF1">
    <property type="entry name" value="THIAMINE IMPORT ATP-BINDING PROTEIN THIQ"/>
    <property type="match status" value="1"/>
</dbReference>
<dbReference type="SMART" id="SM00382">
    <property type="entry name" value="AAA"/>
    <property type="match status" value="1"/>
</dbReference>
<proteinExistence type="predicted"/>
<dbReference type="SUPFAM" id="SSF52540">
    <property type="entry name" value="P-loop containing nucleoside triphosphate hydrolases"/>
    <property type="match status" value="1"/>
</dbReference>
<dbReference type="EMBL" id="JAPDFL010000001">
    <property type="protein sequence ID" value="MCW1930861.1"/>
    <property type="molecule type" value="Genomic_DNA"/>
</dbReference>
<dbReference type="InterPro" id="IPR050093">
    <property type="entry name" value="ABC_SmlMolc_Importer"/>
</dbReference>
<dbReference type="InterPro" id="IPR003593">
    <property type="entry name" value="AAA+_ATPase"/>
</dbReference>
<dbReference type="Proteomes" id="UP001208938">
    <property type="component" value="Unassembled WGS sequence"/>
</dbReference>
<name>A0ABT3GTK6_9RHOB</name>
<evidence type="ECO:0000256" key="3">
    <source>
        <dbReference type="ARBA" id="ARBA00022519"/>
    </source>
</evidence>
<evidence type="ECO:0000256" key="5">
    <source>
        <dbReference type="ARBA" id="ARBA00022840"/>
    </source>
</evidence>
<reference evidence="9 10" key="1">
    <citation type="submission" date="2022-10" db="EMBL/GenBank/DDBJ databases">
        <title>Pararhodobacter sp. nov., isolated from marine algae.</title>
        <authorList>
            <person name="Choi B.J."/>
            <person name="Kim J.M."/>
            <person name="Lee J.K."/>
            <person name="Choi D.G."/>
            <person name="Jeon C.O."/>
        </authorList>
    </citation>
    <scope>NUCLEOTIDE SEQUENCE [LARGE SCALE GENOMIC DNA]</scope>
    <source>
        <strain evidence="9 10">ZQ420</strain>
    </source>
</reference>
<dbReference type="InterPro" id="IPR027417">
    <property type="entry name" value="P-loop_NTPase"/>
</dbReference>
<protein>
    <submittedName>
        <fullName evidence="9">ATP-binding cassette domain-containing protein</fullName>
    </submittedName>
</protein>
<keyword evidence="4" id="KW-0547">Nucleotide-binding</keyword>
<evidence type="ECO:0000256" key="6">
    <source>
        <dbReference type="ARBA" id="ARBA00022967"/>
    </source>
</evidence>
<dbReference type="PANTHER" id="PTHR42781">
    <property type="entry name" value="SPERMIDINE/PUTRESCINE IMPORT ATP-BINDING PROTEIN POTA"/>
    <property type="match status" value="1"/>
</dbReference>
<evidence type="ECO:0000313" key="10">
    <source>
        <dbReference type="Proteomes" id="UP001208938"/>
    </source>
</evidence>
<feature type="domain" description="ABC transporter" evidence="8">
    <location>
        <begin position="2"/>
        <end position="230"/>
    </location>
</feature>
<keyword evidence="10" id="KW-1185">Reference proteome</keyword>
<evidence type="ECO:0000259" key="8">
    <source>
        <dbReference type="PROSITE" id="PS50893"/>
    </source>
</evidence>
<gene>
    <name evidence="9" type="ORF">OKW52_00890</name>
</gene>
<evidence type="ECO:0000256" key="1">
    <source>
        <dbReference type="ARBA" id="ARBA00022448"/>
    </source>
</evidence>
<keyword evidence="2" id="KW-1003">Cell membrane</keyword>
<dbReference type="RefSeq" id="WP_264504030.1">
    <property type="nucleotide sequence ID" value="NZ_JAPDFL010000001.1"/>
</dbReference>
<comment type="caution">
    <text evidence="9">The sequence shown here is derived from an EMBL/GenBank/DDBJ whole genome shotgun (WGS) entry which is preliminary data.</text>
</comment>
<keyword evidence="6" id="KW-1278">Translocase</keyword>
<dbReference type="Gene3D" id="3.40.50.300">
    <property type="entry name" value="P-loop containing nucleotide triphosphate hydrolases"/>
    <property type="match status" value="1"/>
</dbReference>
<dbReference type="GO" id="GO:0005524">
    <property type="term" value="F:ATP binding"/>
    <property type="evidence" value="ECO:0007669"/>
    <property type="project" value="UniProtKB-KW"/>
</dbReference>
<organism evidence="9 10">
    <name type="scientific">Pararhodobacter zhoushanensis</name>
    <dbReference type="NCBI Taxonomy" id="2479545"/>
    <lineage>
        <taxon>Bacteria</taxon>
        <taxon>Pseudomonadati</taxon>
        <taxon>Pseudomonadota</taxon>
        <taxon>Alphaproteobacteria</taxon>
        <taxon>Rhodobacterales</taxon>
        <taxon>Paracoccaceae</taxon>
        <taxon>Pararhodobacter</taxon>
    </lineage>
</organism>
<sequence>MLGLDGVEIVLGSFRLAADLSVPQGARIAVMGPSGAGKSTLIGAVAGFVPLAAGAISWQGARIDGLAPALRPLSILFQDNNLLPHLSVFDNVALGVNPNLRLSTAQKAAVGQALVETGLSGLEARKPAQLSGGQVSRAGLARVLLRARPMILLDEPFSALGPALKRQMLDLVARIADETGATLLMITHDPEDALRLCDQTIVVAEGRAAPPAATGALLADPPPALKAYLG</sequence>
<accession>A0ABT3GTK6</accession>
<dbReference type="InterPro" id="IPR003439">
    <property type="entry name" value="ABC_transporter-like_ATP-bd"/>
</dbReference>
<dbReference type="PROSITE" id="PS50893">
    <property type="entry name" value="ABC_TRANSPORTER_2"/>
    <property type="match status" value="1"/>
</dbReference>